<reference evidence="1 2" key="1">
    <citation type="journal article" date="2019" name="Commun. Biol.">
        <title>The bagworm genome reveals a unique fibroin gene that provides high tensile strength.</title>
        <authorList>
            <person name="Kono N."/>
            <person name="Nakamura H."/>
            <person name="Ohtoshi R."/>
            <person name="Tomita M."/>
            <person name="Numata K."/>
            <person name="Arakawa K."/>
        </authorList>
    </citation>
    <scope>NUCLEOTIDE SEQUENCE [LARGE SCALE GENOMIC DNA]</scope>
</reference>
<protein>
    <submittedName>
        <fullName evidence="1">Uncharacterized protein</fullName>
    </submittedName>
</protein>
<dbReference type="Proteomes" id="UP000299102">
    <property type="component" value="Unassembled WGS sequence"/>
</dbReference>
<dbReference type="EMBL" id="BGZK01000517">
    <property type="protein sequence ID" value="GBP48141.1"/>
    <property type="molecule type" value="Genomic_DNA"/>
</dbReference>
<sequence>MSSSLNYRRYPEAWTGRRAPAAGCGAALERRPERTPFAKHFRTGLLFQDNSSSLGKYCFLAKVELGYLPIVKGTETICTFRLETRFLFVCRLRNIGCACSAVSTLSYEYLE</sequence>
<accession>A0A4C1WAR9</accession>
<evidence type="ECO:0000313" key="1">
    <source>
        <dbReference type="EMBL" id="GBP48141.1"/>
    </source>
</evidence>
<organism evidence="1 2">
    <name type="scientific">Eumeta variegata</name>
    <name type="common">Bagworm moth</name>
    <name type="synonym">Eumeta japonica</name>
    <dbReference type="NCBI Taxonomy" id="151549"/>
    <lineage>
        <taxon>Eukaryota</taxon>
        <taxon>Metazoa</taxon>
        <taxon>Ecdysozoa</taxon>
        <taxon>Arthropoda</taxon>
        <taxon>Hexapoda</taxon>
        <taxon>Insecta</taxon>
        <taxon>Pterygota</taxon>
        <taxon>Neoptera</taxon>
        <taxon>Endopterygota</taxon>
        <taxon>Lepidoptera</taxon>
        <taxon>Glossata</taxon>
        <taxon>Ditrysia</taxon>
        <taxon>Tineoidea</taxon>
        <taxon>Psychidae</taxon>
        <taxon>Oiketicinae</taxon>
        <taxon>Eumeta</taxon>
    </lineage>
</organism>
<evidence type="ECO:0000313" key="2">
    <source>
        <dbReference type="Proteomes" id="UP000299102"/>
    </source>
</evidence>
<name>A0A4C1WAR9_EUMVA</name>
<dbReference type="AlphaFoldDB" id="A0A4C1WAR9"/>
<proteinExistence type="predicted"/>
<keyword evidence="2" id="KW-1185">Reference proteome</keyword>
<gene>
    <name evidence="1" type="ORF">EVAR_74646_1</name>
</gene>
<comment type="caution">
    <text evidence="1">The sequence shown here is derived from an EMBL/GenBank/DDBJ whole genome shotgun (WGS) entry which is preliminary data.</text>
</comment>